<name>A0A7G5GNE1_9BACT</name>
<reference evidence="2 3" key="1">
    <citation type="submission" date="2020-07" db="EMBL/GenBank/DDBJ databases">
        <title>Spirosoma foliorum sp. nov., isolated from the leaves on the Nejang mountain Korea, Republic of.</title>
        <authorList>
            <person name="Ho H."/>
            <person name="Lee Y.-J."/>
            <person name="Nurcahyanto D.-A."/>
            <person name="Kim S.-G."/>
        </authorList>
    </citation>
    <scope>NUCLEOTIDE SEQUENCE [LARGE SCALE GENOMIC DNA]</scope>
    <source>
        <strain evidence="2 3">PL0136</strain>
    </source>
</reference>
<dbReference type="EMBL" id="CP059732">
    <property type="protein sequence ID" value="QMW00383.1"/>
    <property type="molecule type" value="Genomic_DNA"/>
</dbReference>
<feature type="signal peptide" evidence="1">
    <location>
        <begin position="1"/>
        <end position="20"/>
    </location>
</feature>
<keyword evidence="1" id="KW-0732">Signal</keyword>
<evidence type="ECO:0000313" key="3">
    <source>
        <dbReference type="Proteomes" id="UP000515369"/>
    </source>
</evidence>
<organism evidence="2 3">
    <name type="scientific">Spirosoma foliorum</name>
    <dbReference type="NCBI Taxonomy" id="2710596"/>
    <lineage>
        <taxon>Bacteria</taxon>
        <taxon>Pseudomonadati</taxon>
        <taxon>Bacteroidota</taxon>
        <taxon>Cytophagia</taxon>
        <taxon>Cytophagales</taxon>
        <taxon>Cytophagaceae</taxon>
        <taxon>Spirosoma</taxon>
    </lineage>
</organism>
<evidence type="ECO:0000313" key="2">
    <source>
        <dbReference type="EMBL" id="QMW00383.1"/>
    </source>
</evidence>
<dbReference type="RefSeq" id="WP_182457500.1">
    <property type="nucleotide sequence ID" value="NZ_CP059732.1"/>
</dbReference>
<evidence type="ECO:0008006" key="4">
    <source>
        <dbReference type="Google" id="ProtNLM"/>
    </source>
</evidence>
<dbReference type="KEGG" id="sfol:H3H32_20465"/>
<feature type="chain" id="PRO_5028958781" description="Outer membrane protein beta-barrel domain-containing protein" evidence="1">
    <location>
        <begin position="21"/>
        <end position="304"/>
    </location>
</feature>
<proteinExistence type="predicted"/>
<sequence>MHRYHLLLIGLLLRVSTTLAQPVVALNTRNNSDKPTRTAIAPRNTKASEAPFFLKMYGFYSLLTPGTEINYSSSQSQITAPTIYKPINTHLGAGPRAGIGAGLIVSDFINVGVDAEMLFGATLKTDYNVFVGSSSSTASFYAITSNTTLKVVSVIPNITFKALSRPSYYIYNRLGLVGGVVLDYKTVSNTLQTPPKGATTTSVNTTDYTKNSLALGYQAALGIQFRLGQAIRGFVEIVAYNQSFKPKELQGTTNSTTNGTTSVQSSSTVFKDLGDYNKENPYEQPSFNVAMNSVGVGAGLVFRF</sequence>
<gene>
    <name evidence="2" type="ORF">H3H32_20465</name>
</gene>
<dbReference type="Proteomes" id="UP000515369">
    <property type="component" value="Chromosome"/>
</dbReference>
<keyword evidence="3" id="KW-1185">Reference proteome</keyword>
<evidence type="ECO:0000256" key="1">
    <source>
        <dbReference type="SAM" id="SignalP"/>
    </source>
</evidence>
<dbReference type="AlphaFoldDB" id="A0A7G5GNE1"/>
<protein>
    <recommendedName>
        <fullName evidence="4">Outer membrane protein beta-barrel domain-containing protein</fullName>
    </recommendedName>
</protein>
<accession>A0A7G5GNE1</accession>